<dbReference type="EMBL" id="PUEC01000025">
    <property type="protein sequence ID" value="PWB01114.1"/>
    <property type="molecule type" value="Genomic_DNA"/>
</dbReference>
<dbReference type="RefSeq" id="WP_107032909.1">
    <property type="nucleotide sequence ID" value="NZ_CARXIO010000007.1"/>
</dbReference>
<dbReference type="SMART" id="SM00710">
    <property type="entry name" value="PbH1"/>
    <property type="match status" value="5"/>
</dbReference>
<keyword evidence="7" id="KW-1185">Reference proteome</keyword>
<dbReference type="PANTHER" id="PTHR31339">
    <property type="entry name" value="PECTIN LYASE-RELATED"/>
    <property type="match status" value="1"/>
</dbReference>
<evidence type="ECO:0000256" key="4">
    <source>
        <dbReference type="RuleBase" id="RU361169"/>
    </source>
</evidence>
<dbReference type="AlphaFoldDB" id="A0A2V1IN03"/>
<evidence type="ECO:0000256" key="1">
    <source>
        <dbReference type="ARBA" id="ARBA00008834"/>
    </source>
</evidence>
<dbReference type="Proteomes" id="UP000244905">
    <property type="component" value="Unassembled WGS sequence"/>
</dbReference>
<reference evidence="7" key="1">
    <citation type="submission" date="2018-02" db="EMBL/GenBank/DDBJ databases">
        <authorList>
            <person name="Clavel T."/>
            <person name="Strowig T."/>
        </authorList>
    </citation>
    <scope>NUCLEOTIDE SEQUENCE [LARGE SCALE GENOMIC DNA]</scope>
    <source>
        <strain evidence="7">DSM 103720</strain>
    </source>
</reference>
<organism evidence="6 7">
    <name type="scientific">Duncaniella muris</name>
    <dbReference type="NCBI Taxonomy" id="2094150"/>
    <lineage>
        <taxon>Bacteria</taxon>
        <taxon>Pseudomonadati</taxon>
        <taxon>Bacteroidota</taxon>
        <taxon>Bacteroidia</taxon>
        <taxon>Bacteroidales</taxon>
        <taxon>Muribaculaceae</taxon>
        <taxon>Duncaniella</taxon>
    </lineage>
</organism>
<evidence type="ECO:0000313" key="6">
    <source>
        <dbReference type="EMBL" id="PWB01114.1"/>
    </source>
</evidence>
<dbReference type="InterPro" id="IPR012334">
    <property type="entry name" value="Pectin_lyas_fold"/>
</dbReference>
<dbReference type="Gene3D" id="2.160.20.10">
    <property type="entry name" value="Single-stranded right-handed beta-helix, Pectin lyase-like"/>
    <property type="match status" value="1"/>
</dbReference>
<keyword evidence="2 4" id="KW-0378">Hydrolase</keyword>
<evidence type="ECO:0000313" key="7">
    <source>
        <dbReference type="Proteomes" id="UP000244905"/>
    </source>
</evidence>
<evidence type="ECO:0000256" key="3">
    <source>
        <dbReference type="ARBA" id="ARBA00023295"/>
    </source>
</evidence>
<feature type="chain" id="PRO_5015987990" evidence="5">
    <location>
        <begin position="21"/>
        <end position="523"/>
    </location>
</feature>
<name>A0A2V1IN03_9BACT</name>
<dbReference type="GO" id="GO:0004650">
    <property type="term" value="F:polygalacturonase activity"/>
    <property type="evidence" value="ECO:0007669"/>
    <property type="project" value="InterPro"/>
</dbReference>
<dbReference type="InterPro" id="IPR011050">
    <property type="entry name" value="Pectin_lyase_fold/virulence"/>
</dbReference>
<comment type="similarity">
    <text evidence="1 4">Belongs to the glycosyl hydrolase 28 family.</text>
</comment>
<dbReference type="PANTHER" id="PTHR31339:SF9">
    <property type="entry name" value="PLASMIN AND FIBRONECTIN-BINDING PROTEIN A"/>
    <property type="match status" value="1"/>
</dbReference>
<dbReference type="InterPro" id="IPR051801">
    <property type="entry name" value="GH28_Enzymes"/>
</dbReference>
<dbReference type="PROSITE" id="PS00502">
    <property type="entry name" value="POLYGALACTURONASE"/>
    <property type="match status" value="1"/>
</dbReference>
<dbReference type="SUPFAM" id="SSF51126">
    <property type="entry name" value="Pectin lyase-like"/>
    <property type="match status" value="2"/>
</dbReference>
<comment type="caution">
    <text evidence="6">The sequence shown here is derived from an EMBL/GenBank/DDBJ whole genome shotgun (WGS) entry which is preliminary data.</text>
</comment>
<proteinExistence type="inferred from homology"/>
<dbReference type="GO" id="GO:0005975">
    <property type="term" value="P:carbohydrate metabolic process"/>
    <property type="evidence" value="ECO:0007669"/>
    <property type="project" value="InterPro"/>
</dbReference>
<accession>A0A2V1IN03</accession>
<keyword evidence="5" id="KW-0732">Signal</keyword>
<feature type="signal peptide" evidence="5">
    <location>
        <begin position="1"/>
        <end position="20"/>
    </location>
</feature>
<dbReference type="InterPro" id="IPR000743">
    <property type="entry name" value="Glyco_hydro_28"/>
</dbReference>
<protein>
    <submittedName>
        <fullName evidence="6">Glycoside hydrolase family 28 protein</fullName>
    </submittedName>
</protein>
<evidence type="ECO:0000256" key="2">
    <source>
        <dbReference type="ARBA" id="ARBA00022801"/>
    </source>
</evidence>
<evidence type="ECO:0000256" key="5">
    <source>
        <dbReference type="SAM" id="SignalP"/>
    </source>
</evidence>
<keyword evidence="3 4" id="KW-0326">Glycosidase</keyword>
<sequence>MKLTSVLLGLCMAASVAVNASTLSSYAHLYDGLPFDMPVIDKPVFPANTVSLTDFGAVADGKTLNTEAFANAIDALAAKGGGTLNVPAGIWMTGPIAMKSNINLHLDGGALILFSPDPDLYPAIYTVYEGYEAYRAISPIYGEDLENVAITGDGVIDGNGAAWRQVKRDQMTPPQWRRKIKSGGILVNDNVWYPSQDYIDGEKIRECEDGIAKLKAMTKEEAEAIKRFIRPVMVKLVNCKNVYLQGVLFQNSPAWNLHPLMCENLIIDGVYIKNPEYAQNGDGLDVESCKNVIIYRSTLDVGDDAICIKSGKDEDGRRRGIPTENVIVKDCRVFQGHGGFVVGSEMSGGVNNVAVSDCQFIGTDVGLRFKSTRGRGGVVKNIFIDNINMLDIVGEALLFDLYYWVKNAPKTIPPVDETTPQFRDITITRVSSFNSGIPVKFNGLPEMPIENIKVSNSIFTAQKSGLLSESTGIVFDNVDITSASGAAMTINNCSNATLTDCKFTSPAEEKILYTGKNKNVKVK</sequence>
<gene>
    <name evidence="6" type="ORF">C5O23_10550</name>
</gene>
<dbReference type="Pfam" id="PF00295">
    <property type="entry name" value="Glyco_hydro_28"/>
    <property type="match status" value="1"/>
</dbReference>
<dbReference type="InterPro" id="IPR006626">
    <property type="entry name" value="PbH1"/>
</dbReference>
<dbReference type="GeneID" id="82526778"/>